<feature type="compositionally biased region" description="Polar residues" evidence="1">
    <location>
        <begin position="16"/>
        <end position="26"/>
    </location>
</feature>
<evidence type="ECO:0000313" key="3">
    <source>
        <dbReference type="Proteomes" id="UP000224854"/>
    </source>
</evidence>
<comment type="caution">
    <text evidence="2">The sequence shown here is derived from an EMBL/GenBank/DDBJ whole genome shotgun (WGS) entry which is preliminary data.</text>
</comment>
<dbReference type="AlphaFoldDB" id="A0A2C5ZW21"/>
<dbReference type="OrthoDB" id="10593042at2759"/>
<proteinExistence type="predicted"/>
<evidence type="ECO:0000256" key="1">
    <source>
        <dbReference type="SAM" id="MobiDB-lite"/>
    </source>
</evidence>
<gene>
    <name evidence="2" type="ORF">CDD82_6609</name>
</gene>
<dbReference type="Proteomes" id="UP000224854">
    <property type="component" value="Unassembled WGS sequence"/>
</dbReference>
<reference evidence="2 3" key="1">
    <citation type="submission" date="2017-06" db="EMBL/GenBank/DDBJ databases">
        <title>Ant-infecting Ophiocordyceps genomes reveal a high diversity of potential behavioral manipulation genes and a possible major role for enterotoxins.</title>
        <authorList>
            <person name="De Bekker C."/>
            <person name="Evans H.C."/>
            <person name="Brachmann A."/>
            <person name="Hughes D.P."/>
        </authorList>
    </citation>
    <scope>NUCLEOTIDE SEQUENCE [LARGE SCALE GENOMIC DNA]</scope>
    <source>
        <strain evidence="2 3">1348a</strain>
    </source>
</reference>
<name>A0A2C5ZW21_9HYPO</name>
<feature type="region of interest" description="Disordered" evidence="1">
    <location>
        <begin position="1"/>
        <end position="35"/>
    </location>
</feature>
<protein>
    <submittedName>
        <fullName evidence="2">Uncharacterized protein</fullName>
    </submittedName>
</protein>
<evidence type="ECO:0000313" key="2">
    <source>
        <dbReference type="EMBL" id="PHH83581.1"/>
    </source>
</evidence>
<dbReference type="EMBL" id="NJEU01000007">
    <property type="protein sequence ID" value="PHH83581.1"/>
    <property type="molecule type" value="Genomic_DNA"/>
</dbReference>
<organism evidence="2 3">
    <name type="scientific">Ophiocordyceps australis</name>
    <dbReference type="NCBI Taxonomy" id="1399860"/>
    <lineage>
        <taxon>Eukaryota</taxon>
        <taxon>Fungi</taxon>
        <taxon>Dikarya</taxon>
        <taxon>Ascomycota</taxon>
        <taxon>Pezizomycotina</taxon>
        <taxon>Sordariomycetes</taxon>
        <taxon>Hypocreomycetidae</taxon>
        <taxon>Hypocreales</taxon>
        <taxon>Ophiocordycipitaceae</taxon>
        <taxon>Ophiocordyceps</taxon>
    </lineage>
</organism>
<accession>A0A2C5ZW21</accession>
<sequence>MSATALKQRPDRHPSTHPSAPAQQTAVARPVPKTPPQAHALVAPEHQLAAGPAYCQVQHCCRAPGTRKPRRPAQNLGRACAYAVAKGAEAESMARFVHGPLRRDPSVPVETIMADT</sequence>
<keyword evidence="3" id="KW-1185">Reference proteome</keyword>